<dbReference type="PANTHER" id="PTHR42791">
    <property type="entry name" value="GNAT FAMILY ACETYLTRANSFERASE"/>
    <property type="match status" value="1"/>
</dbReference>
<dbReference type="Gene3D" id="3.40.630.30">
    <property type="match status" value="1"/>
</dbReference>
<dbReference type="InterPro" id="IPR000182">
    <property type="entry name" value="GNAT_dom"/>
</dbReference>
<dbReference type="PROSITE" id="PS51186">
    <property type="entry name" value="GNAT"/>
    <property type="match status" value="1"/>
</dbReference>
<dbReference type="Pfam" id="PF00583">
    <property type="entry name" value="Acetyltransf_1"/>
    <property type="match status" value="1"/>
</dbReference>
<evidence type="ECO:0000313" key="2">
    <source>
        <dbReference type="EMBL" id="RWA10491.1"/>
    </source>
</evidence>
<dbReference type="GO" id="GO:0016747">
    <property type="term" value="F:acyltransferase activity, transferring groups other than amino-acyl groups"/>
    <property type="evidence" value="ECO:0007669"/>
    <property type="project" value="InterPro"/>
</dbReference>
<dbReference type="AlphaFoldDB" id="A0A439D7X6"/>
<protein>
    <recommendedName>
        <fullName evidence="1">N-acetyltransferase domain-containing protein</fullName>
    </recommendedName>
</protein>
<name>A0A439D7X6_9PEZI</name>
<dbReference type="SUPFAM" id="SSF55729">
    <property type="entry name" value="Acyl-CoA N-acyltransferases (Nat)"/>
    <property type="match status" value="1"/>
</dbReference>
<dbReference type="InterPro" id="IPR016181">
    <property type="entry name" value="Acyl_CoA_acyltransferase"/>
</dbReference>
<dbReference type="Proteomes" id="UP000286045">
    <property type="component" value="Unassembled WGS sequence"/>
</dbReference>
<dbReference type="CDD" id="cd04301">
    <property type="entry name" value="NAT_SF"/>
    <property type="match status" value="1"/>
</dbReference>
<comment type="caution">
    <text evidence="2">The sequence shown here is derived from an EMBL/GenBank/DDBJ whole genome shotgun (WGS) entry which is preliminary data.</text>
</comment>
<gene>
    <name evidence="2" type="ORF">EKO27_g4625</name>
</gene>
<dbReference type="EMBL" id="RYZI01000112">
    <property type="protein sequence ID" value="RWA10491.1"/>
    <property type="molecule type" value="Genomic_DNA"/>
</dbReference>
<dbReference type="STRING" id="363999.A0A439D7X6"/>
<organism evidence="2 3">
    <name type="scientific">Xylaria grammica</name>
    <dbReference type="NCBI Taxonomy" id="363999"/>
    <lineage>
        <taxon>Eukaryota</taxon>
        <taxon>Fungi</taxon>
        <taxon>Dikarya</taxon>
        <taxon>Ascomycota</taxon>
        <taxon>Pezizomycotina</taxon>
        <taxon>Sordariomycetes</taxon>
        <taxon>Xylariomycetidae</taxon>
        <taxon>Xylariales</taxon>
        <taxon>Xylariaceae</taxon>
        <taxon>Xylaria</taxon>
    </lineage>
</organism>
<dbReference type="InterPro" id="IPR052523">
    <property type="entry name" value="Trichothecene_AcTrans"/>
</dbReference>
<keyword evidence="3" id="KW-1185">Reference proteome</keyword>
<proteinExistence type="predicted"/>
<feature type="domain" description="N-acetyltransferase" evidence="1">
    <location>
        <begin position="94"/>
        <end position="248"/>
    </location>
</feature>
<sequence>MASSDKDAVLVEVIDNVEDFPESFRCISEAFGRQTHDAIWIGFNPGWDTPEGQAAGVERMIRRWKSTTTDNKGNPNAVYLKATLADPDQPERRIIVGVAIWVQVSSVEGYGATNEGELSEGAAEALHPGLESEQRFIQQMFRSLLKDRVKYTASKAADNPPAVMCLDLCATHPDFQRRGVASRLVQWGLDEARRRGIPNATTEASTMGRHVYQRLGFLPQGSDTVYEIDDEFSNRDLPPNLFMVYSRDAK</sequence>
<accession>A0A439D7X6</accession>
<evidence type="ECO:0000259" key="1">
    <source>
        <dbReference type="PROSITE" id="PS51186"/>
    </source>
</evidence>
<reference evidence="2 3" key="1">
    <citation type="submission" date="2018-12" db="EMBL/GenBank/DDBJ databases">
        <title>Draft genome sequence of Xylaria grammica IHI A82.</title>
        <authorList>
            <person name="Buettner E."/>
            <person name="Kellner H."/>
        </authorList>
    </citation>
    <scope>NUCLEOTIDE SEQUENCE [LARGE SCALE GENOMIC DNA]</scope>
    <source>
        <strain evidence="2 3">IHI A82</strain>
    </source>
</reference>
<evidence type="ECO:0000313" key="3">
    <source>
        <dbReference type="Proteomes" id="UP000286045"/>
    </source>
</evidence>
<dbReference type="PANTHER" id="PTHR42791:SF14">
    <property type="entry name" value="N-ACETYLTRANSFERASE DOMAIN-CONTAINING PROTEIN"/>
    <property type="match status" value="1"/>
</dbReference>